<proteinExistence type="predicted"/>
<dbReference type="AlphaFoldDB" id="A0A1F6G0U5"/>
<accession>A0A1F6G0U5</accession>
<comment type="caution">
    <text evidence="1">The sequence shown here is derived from an EMBL/GenBank/DDBJ whole genome shotgun (WGS) entry which is preliminary data.</text>
</comment>
<gene>
    <name evidence="1" type="ORF">A3H16_03265</name>
</gene>
<sequence length="69" mass="8006">MRRRMGKKSNKAVRGCPSILRTLEEELRRQKRIPEADELRDFIGPLDPDPLAAARKRWGALLRRLGDKP</sequence>
<evidence type="ECO:0000313" key="1">
    <source>
        <dbReference type="EMBL" id="OGG91728.1"/>
    </source>
</evidence>
<protein>
    <submittedName>
        <fullName evidence="1">Uncharacterized protein</fullName>
    </submittedName>
</protein>
<organism evidence="1 2">
    <name type="scientific">Candidatus Kaiserbacteria bacterium RIFCSPLOWO2_12_FULL_53_8</name>
    <dbReference type="NCBI Taxonomy" id="1798529"/>
    <lineage>
        <taxon>Bacteria</taxon>
        <taxon>Candidatus Kaiseribacteriota</taxon>
    </lineage>
</organism>
<dbReference type="Proteomes" id="UP000178601">
    <property type="component" value="Unassembled WGS sequence"/>
</dbReference>
<evidence type="ECO:0000313" key="2">
    <source>
        <dbReference type="Proteomes" id="UP000178601"/>
    </source>
</evidence>
<reference evidence="1 2" key="1">
    <citation type="journal article" date="2016" name="Nat. Commun.">
        <title>Thousands of microbial genomes shed light on interconnected biogeochemical processes in an aquifer system.</title>
        <authorList>
            <person name="Anantharaman K."/>
            <person name="Brown C.T."/>
            <person name="Hug L.A."/>
            <person name="Sharon I."/>
            <person name="Castelle C.J."/>
            <person name="Probst A.J."/>
            <person name="Thomas B.C."/>
            <person name="Singh A."/>
            <person name="Wilkins M.J."/>
            <person name="Karaoz U."/>
            <person name="Brodie E.L."/>
            <person name="Williams K.H."/>
            <person name="Hubbard S.S."/>
            <person name="Banfield J.F."/>
        </authorList>
    </citation>
    <scope>NUCLEOTIDE SEQUENCE [LARGE SCALE GENOMIC DNA]</scope>
</reference>
<dbReference type="EMBL" id="MFMQ01000042">
    <property type="protein sequence ID" value="OGG91728.1"/>
    <property type="molecule type" value="Genomic_DNA"/>
</dbReference>
<name>A0A1F6G0U5_9BACT</name>